<proteinExistence type="predicted"/>
<dbReference type="EMBL" id="CADCWF010000323">
    <property type="protein sequence ID" value="CAA9578475.1"/>
    <property type="molecule type" value="Genomic_DNA"/>
</dbReference>
<accession>A0A6J4VH88</accession>
<evidence type="ECO:0000313" key="2">
    <source>
        <dbReference type="EMBL" id="CAA9578475.1"/>
    </source>
</evidence>
<gene>
    <name evidence="2" type="ORF">AVDCRST_MAG59-4371</name>
</gene>
<organism evidence="2">
    <name type="scientific">uncultured Thermomicrobiales bacterium</name>
    <dbReference type="NCBI Taxonomy" id="1645740"/>
    <lineage>
        <taxon>Bacteria</taxon>
        <taxon>Pseudomonadati</taxon>
        <taxon>Thermomicrobiota</taxon>
        <taxon>Thermomicrobia</taxon>
        <taxon>Thermomicrobiales</taxon>
        <taxon>environmental samples</taxon>
    </lineage>
</organism>
<protein>
    <submittedName>
        <fullName evidence="2">Uncharacterized protein</fullName>
    </submittedName>
</protein>
<name>A0A6J4VH88_9BACT</name>
<evidence type="ECO:0000256" key="1">
    <source>
        <dbReference type="SAM" id="MobiDB-lite"/>
    </source>
</evidence>
<feature type="region of interest" description="Disordered" evidence="1">
    <location>
        <begin position="88"/>
        <end position="121"/>
    </location>
</feature>
<feature type="region of interest" description="Disordered" evidence="1">
    <location>
        <begin position="1"/>
        <end position="28"/>
    </location>
</feature>
<sequence length="121" mass="12952">MRPHPRSRASGPARGSAGGFVGAERRGDQPDVVSFVVQPLPGRGAGAAPCRHLHGSWTAPTSTRSCFEHRADALFKAMDALLAGASPASHYGRLIPPSRPLPRPNRRVLPARRLPFRSNTS</sequence>
<reference evidence="2" key="1">
    <citation type="submission" date="2020-02" db="EMBL/GenBank/DDBJ databases">
        <authorList>
            <person name="Meier V. D."/>
        </authorList>
    </citation>
    <scope>NUCLEOTIDE SEQUENCE</scope>
    <source>
        <strain evidence="2">AVDCRST_MAG59</strain>
    </source>
</reference>
<dbReference type="AlphaFoldDB" id="A0A6J4VH88"/>